<dbReference type="RefSeq" id="WP_120677421.1">
    <property type="nucleotide sequence ID" value="NZ_RBAL01000004.1"/>
</dbReference>
<keyword evidence="3" id="KW-1185">Reference proteome</keyword>
<sequence length="314" mass="32285">MDRFDRVGRGAAYAAALVLLPYLLIKVSWVAGALLGVLPTGSGLGLGEWVALNAATVGMAATGVVLALALVRPWGLRIPAVPLLFCGWVGAGFLVAMLPYAVLSSLLWPSGGSAEESGASAPGWEEALIQTSFVGTGLCLAVALPAYLRRRWPRALGGRLGDGAVTTAGAVGRRWVFALGLALGVGWLYWAAGGTAGLAQPGDRNAEWRLITAVFALWATVGSLAAWAAARGRPGRLPRWVPTALGWLGSGSMFAWSAWKLPFTGYAAIAGRGPDSVMPENLAVAAAVHVLAVATGALLLRAVLLAPLRASMAG</sequence>
<gene>
    <name evidence="2" type="ORF">D7294_08995</name>
</gene>
<reference evidence="2 3" key="1">
    <citation type="journal article" date="2014" name="Int. J. Syst. Evol. Microbiol.">
        <title>Streptomyces hoynatensis sp. nov., isolated from deep marine sediment.</title>
        <authorList>
            <person name="Veyisoglu A."/>
            <person name="Sahin N."/>
        </authorList>
    </citation>
    <scope>NUCLEOTIDE SEQUENCE [LARGE SCALE GENOMIC DNA]</scope>
    <source>
        <strain evidence="2 3">KCTC 29097</strain>
    </source>
</reference>
<feature type="transmembrane region" description="Helical" evidence="1">
    <location>
        <begin position="240"/>
        <end position="259"/>
    </location>
</feature>
<proteinExistence type="predicted"/>
<feature type="transmembrane region" description="Helical" evidence="1">
    <location>
        <begin position="83"/>
        <end position="108"/>
    </location>
</feature>
<dbReference type="AlphaFoldDB" id="A0A3A9Z959"/>
<evidence type="ECO:0000313" key="3">
    <source>
        <dbReference type="Proteomes" id="UP000272474"/>
    </source>
</evidence>
<feature type="transmembrane region" description="Helical" evidence="1">
    <location>
        <begin position="208"/>
        <end position="228"/>
    </location>
</feature>
<accession>A0A3A9Z959</accession>
<name>A0A3A9Z959_9ACTN</name>
<evidence type="ECO:0000256" key="1">
    <source>
        <dbReference type="SAM" id="Phobius"/>
    </source>
</evidence>
<dbReference type="EMBL" id="RBAL01000004">
    <property type="protein sequence ID" value="RKN43837.1"/>
    <property type="molecule type" value="Genomic_DNA"/>
</dbReference>
<keyword evidence="1" id="KW-0812">Transmembrane</keyword>
<feature type="transmembrane region" description="Helical" evidence="1">
    <location>
        <begin position="282"/>
        <end position="304"/>
    </location>
</feature>
<feature type="transmembrane region" description="Helical" evidence="1">
    <location>
        <begin position="128"/>
        <end position="148"/>
    </location>
</feature>
<dbReference type="Proteomes" id="UP000272474">
    <property type="component" value="Unassembled WGS sequence"/>
</dbReference>
<feature type="transmembrane region" description="Helical" evidence="1">
    <location>
        <begin position="12"/>
        <end position="38"/>
    </location>
</feature>
<comment type="caution">
    <text evidence="2">The sequence shown here is derived from an EMBL/GenBank/DDBJ whole genome shotgun (WGS) entry which is preliminary data.</text>
</comment>
<keyword evidence="1" id="KW-1133">Transmembrane helix</keyword>
<protein>
    <submittedName>
        <fullName evidence="2">Uncharacterized protein</fullName>
    </submittedName>
</protein>
<feature type="transmembrane region" description="Helical" evidence="1">
    <location>
        <begin position="175"/>
        <end position="196"/>
    </location>
</feature>
<organism evidence="2 3">
    <name type="scientific">Streptomyces hoynatensis</name>
    <dbReference type="NCBI Taxonomy" id="1141874"/>
    <lineage>
        <taxon>Bacteria</taxon>
        <taxon>Bacillati</taxon>
        <taxon>Actinomycetota</taxon>
        <taxon>Actinomycetes</taxon>
        <taxon>Kitasatosporales</taxon>
        <taxon>Streptomycetaceae</taxon>
        <taxon>Streptomyces</taxon>
    </lineage>
</organism>
<evidence type="ECO:0000313" key="2">
    <source>
        <dbReference type="EMBL" id="RKN43837.1"/>
    </source>
</evidence>
<dbReference type="OrthoDB" id="3402897at2"/>
<feature type="transmembrane region" description="Helical" evidence="1">
    <location>
        <begin position="50"/>
        <end position="71"/>
    </location>
</feature>
<keyword evidence="1" id="KW-0472">Membrane</keyword>